<dbReference type="SUPFAM" id="SSF101898">
    <property type="entry name" value="NHL repeat"/>
    <property type="match status" value="2"/>
</dbReference>
<dbReference type="InterPro" id="IPR013783">
    <property type="entry name" value="Ig-like_fold"/>
</dbReference>
<gene>
    <name evidence="3" type="ORF">RBB77_12225</name>
</gene>
<feature type="domain" description="Bacterial Ig-like" evidence="2">
    <location>
        <begin position="581"/>
        <end position="665"/>
    </location>
</feature>
<dbReference type="Pfam" id="PF16640">
    <property type="entry name" value="Big_3_5"/>
    <property type="match status" value="1"/>
</dbReference>
<dbReference type="PANTHER" id="PTHR13833">
    <property type="match status" value="1"/>
</dbReference>
<dbReference type="RefSeq" id="WP_353062072.1">
    <property type="nucleotide sequence ID" value="NZ_CP132942.1"/>
</dbReference>
<dbReference type="InterPro" id="IPR011042">
    <property type="entry name" value="6-blade_b-propeller_TolB-like"/>
</dbReference>
<dbReference type="EMBL" id="CP132942">
    <property type="protein sequence ID" value="XCB31230.1"/>
    <property type="molecule type" value="Genomic_DNA"/>
</dbReference>
<dbReference type="AlphaFoldDB" id="A0AAU7ZK70"/>
<feature type="signal peptide" evidence="1">
    <location>
        <begin position="1"/>
        <end position="27"/>
    </location>
</feature>
<evidence type="ECO:0000259" key="2">
    <source>
        <dbReference type="Pfam" id="PF16640"/>
    </source>
</evidence>
<evidence type="ECO:0000256" key="1">
    <source>
        <dbReference type="SAM" id="SignalP"/>
    </source>
</evidence>
<dbReference type="Gene3D" id="2.120.10.30">
    <property type="entry name" value="TolB, C-terminal domain"/>
    <property type="match status" value="2"/>
</dbReference>
<dbReference type="Gene3D" id="2.40.10.500">
    <property type="match status" value="1"/>
</dbReference>
<keyword evidence="1" id="KW-0732">Signal</keyword>
<dbReference type="InterPro" id="IPR032109">
    <property type="entry name" value="Big_3_5"/>
</dbReference>
<sequence>MFAVRFTRRLGLGVLLPLLVVMAPHMQGQTANPQLLPYATTLVAGGGTTATFTPNQICPSGKMALDKFGDGCLATEVQLNDPRYVTEDSQGNVFISDSKNAIIRRVDAVTGVITAIAGGVTANPAKSAACGGSDTNTSTDWQGDGCLSTSVKLGAPQGLAFSPLTGNLYFGDTSNSTVRMIAADSSGLITGPGVISNVAGNIAGTKAAFGYAANTASSTISAATGGSLDSPYGITFDKQGVLYVADEFRNAILAVNLTSATVTIADISIPTGTIAKIAGFQNAGDGAYCPNGTTSSAGCASGAWTPGNPASTSQMHSPYALVTDGLGDVYFANEFSAAVAQISSGGIISTWAGTQASTTVTNQRGTANTVPIGSNFGLAIDTNGNIYTSDSLKGWIWRIDAANQGIYVFAGAGKPCAGAYGDGCPANETKFSTGTIGSGGTFASVGVAGLYSDAAGTLFIADSVAGLVHKIATNANFGTILGTNPTQTVSIHFGVNDGPAGIPYTLTANPNNFSLGESSCTTNTDNTTDCSLPITATPTQTASGPFSSTLHIASAKGLTADIPLTGYLELEQVASNTSLNLSTNSTNPVSPVTITATVSTTTTSAPITGTVTFYNNGTQIGTPQAVAKGQASIQYTFPVGAASVTASYSGSQFFFGSTSAANSVTSVIPTFTITPVQPMITVAQGQIAANGITLNSTGSYAGMVSFACSGLPANASCQFSPSSVSVGAGGATVALSIITAGPGSSAVRPLALPGSRGGQIVFACLPGAALLLLVLRGRVNGKLPKTLLLLAILMGGSAFLNGCSSGTKTGPTTATGTSTLTITATGTPNVVSTGTNIVQTVSMTLAVTPQP</sequence>
<name>A0AAU7ZK70_9BACT</name>
<proteinExistence type="predicted"/>
<reference evidence="3" key="1">
    <citation type="submission" date="2023-08" db="EMBL/GenBank/DDBJ databases">
        <authorList>
            <person name="Messyasz A."/>
            <person name="Mannisto M.K."/>
            <person name="Kerkhof L.J."/>
            <person name="Haggblom M."/>
        </authorList>
    </citation>
    <scope>NUCLEOTIDE SEQUENCE</scope>
    <source>
        <strain evidence="3">X5P6</strain>
    </source>
</reference>
<dbReference type="KEGG" id="tpsc:RBB77_12225"/>
<feature type="chain" id="PRO_5043975322" evidence="1">
    <location>
        <begin position="28"/>
        <end position="851"/>
    </location>
</feature>
<accession>A0AAU7ZK70</accession>
<dbReference type="PANTHER" id="PTHR13833:SF71">
    <property type="entry name" value="NHL DOMAIN-CONTAINING PROTEIN"/>
    <property type="match status" value="1"/>
</dbReference>
<dbReference type="Gene3D" id="2.60.40.10">
    <property type="entry name" value="Immunoglobulins"/>
    <property type="match status" value="1"/>
</dbReference>
<reference evidence="3" key="2">
    <citation type="journal article" date="2024" name="Environ. Microbiol.">
        <title>Genome analysis and description of Tunturibacter gen. nov. expands the diversity of Terriglobia in tundra soils.</title>
        <authorList>
            <person name="Messyasz A."/>
            <person name="Mannisto M.K."/>
            <person name="Kerkhof L.J."/>
            <person name="Haggblom M.M."/>
        </authorList>
    </citation>
    <scope>NUCLEOTIDE SEQUENCE</scope>
    <source>
        <strain evidence="3">X5P6</strain>
    </source>
</reference>
<protein>
    <submittedName>
        <fullName evidence="3">Ig-like domain repeat protein</fullName>
    </submittedName>
</protein>
<organism evidence="3">
    <name type="scientific">Tunturiibacter psychrotolerans</name>
    <dbReference type="NCBI Taxonomy" id="3069686"/>
    <lineage>
        <taxon>Bacteria</taxon>
        <taxon>Pseudomonadati</taxon>
        <taxon>Acidobacteriota</taxon>
        <taxon>Terriglobia</taxon>
        <taxon>Terriglobales</taxon>
        <taxon>Acidobacteriaceae</taxon>
        <taxon>Tunturiibacter</taxon>
    </lineage>
</organism>
<evidence type="ECO:0000313" key="3">
    <source>
        <dbReference type="EMBL" id="XCB31230.1"/>
    </source>
</evidence>